<dbReference type="PROSITE" id="PS00598">
    <property type="entry name" value="CHROMO_1"/>
    <property type="match status" value="1"/>
</dbReference>
<dbReference type="PROSITE" id="PS50013">
    <property type="entry name" value="CHROMO_2"/>
    <property type="match status" value="1"/>
</dbReference>
<comment type="subcellular location">
    <subcellularLocation>
        <location evidence="1">Nucleus</location>
    </subcellularLocation>
</comment>
<dbReference type="CDD" id="cd00024">
    <property type="entry name" value="CD_CSD"/>
    <property type="match status" value="1"/>
</dbReference>
<evidence type="ECO:0000256" key="2">
    <source>
        <dbReference type="ARBA" id="ARBA00023242"/>
    </source>
</evidence>
<evidence type="ECO:0000256" key="1">
    <source>
        <dbReference type="ARBA" id="ARBA00004123"/>
    </source>
</evidence>
<dbReference type="WBParaSite" id="BXY_0433500.1">
    <property type="protein sequence ID" value="BXY_0433500.1"/>
    <property type="gene ID" value="BXY_0433500"/>
</dbReference>
<feature type="compositionally biased region" description="Polar residues" evidence="3">
    <location>
        <begin position="316"/>
        <end position="338"/>
    </location>
</feature>
<feature type="region of interest" description="Disordered" evidence="3">
    <location>
        <begin position="243"/>
        <end position="270"/>
    </location>
</feature>
<reference evidence="6" key="1">
    <citation type="submission" date="2016-11" db="UniProtKB">
        <authorList>
            <consortium name="WormBaseParasite"/>
        </authorList>
    </citation>
    <scope>IDENTIFICATION</scope>
</reference>
<dbReference type="SUPFAM" id="SSF54160">
    <property type="entry name" value="Chromo domain-like"/>
    <property type="match status" value="1"/>
</dbReference>
<evidence type="ECO:0000313" key="6">
    <source>
        <dbReference type="WBParaSite" id="BXY_0433500.1"/>
    </source>
</evidence>
<keyword evidence="2" id="KW-0539">Nucleus</keyword>
<dbReference type="Gene3D" id="2.40.50.40">
    <property type="match status" value="1"/>
</dbReference>
<accession>A0A1I7RUC5</accession>
<dbReference type="GO" id="GO:0005634">
    <property type="term" value="C:nucleus"/>
    <property type="evidence" value="ECO:0007669"/>
    <property type="project" value="UniProtKB-SubCell"/>
</dbReference>
<evidence type="ECO:0000259" key="4">
    <source>
        <dbReference type="PROSITE" id="PS50013"/>
    </source>
</evidence>
<feature type="region of interest" description="Disordered" evidence="3">
    <location>
        <begin position="200"/>
        <end position="226"/>
    </location>
</feature>
<feature type="compositionally biased region" description="Polar residues" evidence="3">
    <location>
        <begin position="257"/>
        <end position="269"/>
    </location>
</feature>
<protein>
    <submittedName>
        <fullName evidence="6">Chromo domain-containing protein</fullName>
    </submittedName>
</protein>
<dbReference type="Pfam" id="PF00385">
    <property type="entry name" value="Chromo"/>
    <property type="match status" value="1"/>
</dbReference>
<organism evidence="5 6">
    <name type="scientific">Bursaphelenchus xylophilus</name>
    <name type="common">Pinewood nematode worm</name>
    <name type="synonym">Aphelenchoides xylophilus</name>
    <dbReference type="NCBI Taxonomy" id="6326"/>
    <lineage>
        <taxon>Eukaryota</taxon>
        <taxon>Metazoa</taxon>
        <taxon>Ecdysozoa</taxon>
        <taxon>Nematoda</taxon>
        <taxon>Chromadorea</taxon>
        <taxon>Rhabditida</taxon>
        <taxon>Tylenchina</taxon>
        <taxon>Tylenchomorpha</taxon>
        <taxon>Aphelenchoidea</taxon>
        <taxon>Aphelenchoididae</taxon>
        <taxon>Bursaphelenchus</taxon>
    </lineage>
</organism>
<evidence type="ECO:0000313" key="5">
    <source>
        <dbReference type="Proteomes" id="UP000095284"/>
    </source>
</evidence>
<dbReference type="AlphaFoldDB" id="A0A1I7RUC5"/>
<feature type="domain" description="Chromo" evidence="4">
    <location>
        <begin position="38"/>
        <end position="87"/>
    </location>
</feature>
<dbReference type="Proteomes" id="UP000095284">
    <property type="component" value="Unplaced"/>
</dbReference>
<dbReference type="InterPro" id="IPR016197">
    <property type="entry name" value="Chromo-like_dom_sf"/>
</dbReference>
<evidence type="ECO:0000256" key="3">
    <source>
        <dbReference type="SAM" id="MobiDB-lite"/>
    </source>
</evidence>
<dbReference type="SMART" id="SM00298">
    <property type="entry name" value="CHROMO"/>
    <property type="match status" value="1"/>
</dbReference>
<proteinExistence type="predicted"/>
<dbReference type="InterPro" id="IPR023779">
    <property type="entry name" value="Chromodomain_CS"/>
</dbReference>
<dbReference type="InterPro" id="IPR000953">
    <property type="entry name" value="Chromo/chromo_shadow_dom"/>
</dbReference>
<sequence length="486" mass="54342">MCGFFALFEYFLSLDPHNLILLRFRTMAVREINGEPAYEVEALLDYRGGEDHWKNREFLVKWKDFGPEDNSWEPRLNLRCPAVLRSFLLSKGLTDDTLVKRMTANQKRAENRRRTRTDRSSVPDDLKLEPSAINGLADHLDIRLPTNGASINAQRSTSPCLTDPSSSRNDENETPSNFKMEEEEIQMNNDDEAQQAIEKIQKNRKRRSKSTADDSDIDGNLGISSENIPVNTRTVLQDVARNATDQARASSEGHAIPSTSRGHSVSSNPEARAVISSMTAPNKLIFKLSESTAKNLPYEATSTPIKQRDNLPSVDSGFNTASTSPTIESDATSNSSPKQLPPMDEHIKKNVEPAAEPPSKMRKVGGEKEGEKTDVFKSAEDMADKPGPSSVPIVATTTKLAYYSLCEVKDPAFHYKQDNGKQDYRLDSEVKKECVTAAAKKLPYSYREFKTKEGPQGLSPMESLNLAISFMKLHKNEKQVDFPFLF</sequence>
<feature type="region of interest" description="Disordered" evidence="3">
    <location>
        <begin position="103"/>
        <end position="130"/>
    </location>
</feature>
<feature type="region of interest" description="Disordered" evidence="3">
    <location>
        <begin position="300"/>
        <end position="371"/>
    </location>
</feature>
<feature type="region of interest" description="Disordered" evidence="3">
    <location>
        <begin position="148"/>
        <end position="178"/>
    </location>
</feature>
<feature type="compositionally biased region" description="Basic and acidic residues" evidence="3">
    <location>
        <begin position="117"/>
        <end position="128"/>
    </location>
</feature>
<dbReference type="InterPro" id="IPR023780">
    <property type="entry name" value="Chromo_domain"/>
</dbReference>
<name>A0A1I7RUC5_BURXY</name>
<feature type="compositionally biased region" description="Polar residues" evidence="3">
    <location>
        <begin position="148"/>
        <end position="167"/>
    </location>
</feature>